<sequence>MSSPPILYCRCAYAKVVPKEVKDGVLEQLVESGVAFESVADLCNMSAKRDPTLACYAQQPGLKIAACYPRAVKWLFAAAGSPLTEENVEIVNMRTLNADESCAQLLGEPSGEADNTTQETE</sequence>
<gene>
    <name evidence="1" type="ORF">Pan181_27340</name>
</gene>
<organism evidence="1 2">
    <name type="scientific">Aeoliella mucimassa</name>
    <dbReference type="NCBI Taxonomy" id="2527972"/>
    <lineage>
        <taxon>Bacteria</taxon>
        <taxon>Pseudomonadati</taxon>
        <taxon>Planctomycetota</taxon>
        <taxon>Planctomycetia</taxon>
        <taxon>Pirellulales</taxon>
        <taxon>Lacipirellulaceae</taxon>
        <taxon>Aeoliella</taxon>
    </lineage>
</organism>
<dbReference type="AlphaFoldDB" id="A0A518AP80"/>
<proteinExistence type="predicted"/>
<dbReference type="EMBL" id="CP036278">
    <property type="protein sequence ID" value="QDU56524.1"/>
    <property type="molecule type" value="Genomic_DNA"/>
</dbReference>
<keyword evidence="2" id="KW-1185">Reference proteome</keyword>
<evidence type="ECO:0000313" key="2">
    <source>
        <dbReference type="Proteomes" id="UP000315750"/>
    </source>
</evidence>
<dbReference type="KEGG" id="amuc:Pan181_27340"/>
<accession>A0A518AP80</accession>
<reference evidence="1 2" key="1">
    <citation type="submission" date="2019-02" db="EMBL/GenBank/DDBJ databases">
        <title>Deep-cultivation of Planctomycetes and their phenomic and genomic characterization uncovers novel biology.</title>
        <authorList>
            <person name="Wiegand S."/>
            <person name="Jogler M."/>
            <person name="Boedeker C."/>
            <person name="Pinto D."/>
            <person name="Vollmers J."/>
            <person name="Rivas-Marin E."/>
            <person name="Kohn T."/>
            <person name="Peeters S.H."/>
            <person name="Heuer A."/>
            <person name="Rast P."/>
            <person name="Oberbeckmann S."/>
            <person name="Bunk B."/>
            <person name="Jeske O."/>
            <person name="Meyerdierks A."/>
            <person name="Storesund J.E."/>
            <person name="Kallscheuer N."/>
            <person name="Luecker S."/>
            <person name="Lage O.M."/>
            <person name="Pohl T."/>
            <person name="Merkel B.J."/>
            <person name="Hornburger P."/>
            <person name="Mueller R.-W."/>
            <person name="Bruemmer F."/>
            <person name="Labrenz M."/>
            <person name="Spormann A.M."/>
            <person name="Op den Camp H."/>
            <person name="Overmann J."/>
            <person name="Amann R."/>
            <person name="Jetten M.S.M."/>
            <person name="Mascher T."/>
            <person name="Medema M.H."/>
            <person name="Devos D.P."/>
            <person name="Kaster A.-K."/>
            <person name="Ovreas L."/>
            <person name="Rohde M."/>
            <person name="Galperin M.Y."/>
            <person name="Jogler C."/>
        </authorList>
    </citation>
    <scope>NUCLEOTIDE SEQUENCE [LARGE SCALE GENOMIC DNA]</scope>
    <source>
        <strain evidence="1 2">Pan181</strain>
    </source>
</reference>
<name>A0A518AP80_9BACT</name>
<evidence type="ECO:0000313" key="1">
    <source>
        <dbReference type="EMBL" id="QDU56524.1"/>
    </source>
</evidence>
<protein>
    <submittedName>
        <fullName evidence="1">Uncharacterized protein</fullName>
    </submittedName>
</protein>
<dbReference type="RefSeq" id="WP_197529232.1">
    <property type="nucleotide sequence ID" value="NZ_CP036278.1"/>
</dbReference>
<dbReference type="Proteomes" id="UP000315750">
    <property type="component" value="Chromosome"/>
</dbReference>